<dbReference type="GO" id="GO:0004867">
    <property type="term" value="F:serine-type endopeptidase inhibitor activity"/>
    <property type="evidence" value="ECO:0007669"/>
    <property type="project" value="InterPro"/>
</dbReference>
<dbReference type="Gene3D" id="3.30.497.10">
    <property type="entry name" value="Antithrombin, subunit I, domain 2"/>
    <property type="match status" value="2"/>
</dbReference>
<evidence type="ECO:0000256" key="1">
    <source>
        <dbReference type="ARBA" id="ARBA00009500"/>
    </source>
</evidence>
<dbReference type="GO" id="GO:0005615">
    <property type="term" value="C:extracellular space"/>
    <property type="evidence" value="ECO:0000318"/>
    <property type="project" value="GO_Central"/>
</dbReference>
<dbReference type="AlphaFoldDB" id="A0A0Q3H3V2"/>
<dbReference type="InParanoid" id="A0A0Q3H3V2"/>
<comment type="similarity">
    <text evidence="1 2">Belongs to the serpin family.</text>
</comment>
<reference evidence="5 6" key="1">
    <citation type="journal article" date="2010" name="Nature">
        <title>Genome sequencing and analysis of the model grass Brachypodium distachyon.</title>
        <authorList>
            <consortium name="International Brachypodium Initiative"/>
        </authorList>
    </citation>
    <scope>NUCLEOTIDE SEQUENCE [LARGE SCALE GENOMIC DNA]</scope>
    <source>
        <strain evidence="5 6">Bd21</strain>
    </source>
</reference>
<accession>A0A0Q3H3V2</accession>
<organism evidence="5">
    <name type="scientific">Brachypodium distachyon</name>
    <name type="common">Purple false brome</name>
    <name type="synonym">Trachynia distachya</name>
    <dbReference type="NCBI Taxonomy" id="15368"/>
    <lineage>
        <taxon>Eukaryota</taxon>
        <taxon>Viridiplantae</taxon>
        <taxon>Streptophyta</taxon>
        <taxon>Embryophyta</taxon>
        <taxon>Tracheophyta</taxon>
        <taxon>Spermatophyta</taxon>
        <taxon>Magnoliopsida</taxon>
        <taxon>Liliopsida</taxon>
        <taxon>Poales</taxon>
        <taxon>Poaceae</taxon>
        <taxon>BOP clade</taxon>
        <taxon>Pooideae</taxon>
        <taxon>Stipodae</taxon>
        <taxon>Brachypodieae</taxon>
        <taxon>Brachypodium</taxon>
    </lineage>
</organism>
<evidence type="ECO:0000256" key="2">
    <source>
        <dbReference type="RuleBase" id="RU000411"/>
    </source>
</evidence>
<dbReference type="SUPFAM" id="SSF56574">
    <property type="entry name" value="Serpins"/>
    <property type="match status" value="1"/>
</dbReference>
<evidence type="ECO:0000313" key="7">
    <source>
        <dbReference type="Proteomes" id="UP000008810"/>
    </source>
</evidence>
<reference evidence="5" key="2">
    <citation type="submission" date="2017-06" db="EMBL/GenBank/DDBJ databases">
        <title>WGS assembly of Brachypodium distachyon.</title>
        <authorList>
            <consortium name="The International Brachypodium Initiative"/>
            <person name="Lucas S."/>
            <person name="Harmon-Smith M."/>
            <person name="Lail K."/>
            <person name="Tice H."/>
            <person name="Grimwood J."/>
            <person name="Bruce D."/>
            <person name="Barry K."/>
            <person name="Shu S."/>
            <person name="Lindquist E."/>
            <person name="Wang M."/>
            <person name="Pitluck S."/>
            <person name="Vogel J.P."/>
            <person name="Garvin D.F."/>
            <person name="Mockler T.C."/>
            <person name="Schmutz J."/>
            <person name="Rokhsar D."/>
            <person name="Bevan M.W."/>
        </authorList>
    </citation>
    <scope>NUCLEOTIDE SEQUENCE</scope>
    <source>
        <strain evidence="5">Bd21</strain>
    </source>
</reference>
<dbReference type="InterPro" id="IPR042185">
    <property type="entry name" value="Serpin_sf_2"/>
</dbReference>
<evidence type="ECO:0000256" key="3">
    <source>
        <dbReference type="SAM" id="MobiDB-lite"/>
    </source>
</evidence>
<dbReference type="SMART" id="SM00093">
    <property type="entry name" value="SERPIN"/>
    <property type="match status" value="1"/>
</dbReference>
<name>A0A0Q3H3V2_BRADI</name>
<evidence type="ECO:0000313" key="5">
    <source>
        <dbReference type="EMBL" id="KQJ88106.1"/>
    </source>
</evidence>
<feature type="region of interest" description="Disordered" evidence="3">
    <location>
        <begin position="202"/>
        <end position="226"/>
    </location>
</feature>
<dbReference type="Proteomes" id="UP000008810">
    <property type="component" value="Chromosome 4"/>
</dbReference>
<protein>
    <recommendedName>
        <fullName evidence="4">Serpin domain-containing protein</fullName>
    </recommendedName>
</protein>
<dbReference type="Pfam" id="PF00079">
    <property type="entry name" value="Serpin"/>
    <property type="match status" value="3"/>
</dbReference>
<dbReference type="PANTHER" id="PTHR11461:SF313">
    <property type="entry name" value="SERPIN-Z5-RELATED"/>
    <property type="match status" value="1"/>
</dbReference>
<dbReference type="InterPro" id="IPR023796">
    <property type="entry name" value="Serpin_dom"/>
</dbReference>
<evidence type="ECO:0000259" key="4">
    <source>
        <dbReference type="SMART" id="SM00093"/>
    </source>
</evidence>
<dbReference type="Gene3D" id="2.10.310.10">
    <property type="entry name" value="Serpins superfamily"/>
    <property type="match status" value="1"/>
</dbReference>
<gene>
    <name evidence="5" type="ORF">BRADI_4g15410v3</name>
</gene>
<dbReference type="OrthoDB" id="1063785at2759"/>
<dbReference type="PANTHER" id="PTHR11461">
    <property type="entry name" value="SERINE PROTEASE INHIBITOR, SERPIN"/>
    <property type="match status" value="1"/>
</dbReference>
<dbReference type="Gene3D" id="2.30.39.10">
    <property type="entry name" value="Alpha-1-antitrypsin, domain 1"/>
    <property type="match status" value="1"/>
</dbReference>
<dbReference type="Gene3D" id="6.20.40.10">
    <property type="match status" value="1"/>
</dbReference>
<dbReference type="EnsemblPlants" id="KQJ88106">
    <property type="protein sequence ID" value="KQJ88106"/>
    <property type="gene ID" value="BRADI_4g15410v3"/>
</dbReference>
<reference evidence="6" key="3">
    <citation type="submission" date="2018-08" db="UniProtKB">
        <authorList>
            <consortium name="EnsemblPlants"/>
        </authorList>
    </citation>
    <scope>IDENTIFICATION</scope>
    <source>
        <strain evidence="6">cv. Bd21</strain>
    </source>
</reference>
<sequence length="391" mass="41721">MAAAQHDAVRDGQAAMALRLTKDASAAAAAGKNIAFSPVSIHAGLALAAAGAGGATQAQLLTFLGAPTEDALAAFWRRVSELVLADRADSSGGPRVLFGGGARTVSFTNKPKEALEMINSWDKKATNELIESIFSRDDITADTDLVLANAVYFKGQVGRSFHRLDGSHVQANFMSKYASMYVSCMDGFKVLKLPYKKGHAKAAAVPQPPVKRPRGRPSNAAKKLSSDGDALSATQFSMFVFLPDKRDGVATMVDVITTSPGYLYSVLPSETKFVHVELPKFEISFSWDDFRGDLQRLGLSLLFSPEVADLRGMFAKNDGQPTFLSKVAHKAVVKVNEQGTEAAAVYGSITGGGTPPDMVEFVADHPFTFLILEELSGVIVFAGHVMDPTSK</sequence>
<dbReference type="InterPro" id="IPR042178">
    <property type="entry name" value="Serpin_sf_1"/>
</dbReference>
<dbReference type="Gramene" id="KQJ88106">
    <property type="protein sequence ID" value="KQJ88106"/>
    <property type="gene ID" value="BRADI_4g15410v3"/>
</dbReference>
<dbReference type="EMBL" id="CM000883">
    <property type="protein sequence ID" value="KQJ88106.1"/>
    <property type="molecule type" value="Genomic_DNA"/>
</dbReference>
<dbReference type="InterPro" id="IPR036186">
    <property type="entry name" value="Serpin_sf"/>
</dbReference>
<keyword evidence="7" id="KW-1185">Reference proteome</keyword>
<proteinExistence type="inferred from homology"/>
<dbReference type="ExpressionAtlas" id="A0A0Q3H3V2">
    <property type="expression patterns" value="baseline and differential"/>
</dbReference>
<feature type="domain" description="Serpin" evidence="4">
    <location>
        <begin position="18"/>
        <end position="388"/>
    </location>
</feature>
<dbReference type="InterPro" id="IPR000215">
    <property type="entry name" value="Serpin_fam"/>
</dbReference>
<evidence type="ECO:0000313" key="6">
    <source>
        <dbReference type="EnsemblPlants" id="KQJ88106"/>
    </source>
</evidence>